<dbReference type="Ensembl" id="ENSMGAT00000030674.1">
    <property type="protein sequence ID" value="ENSMGAP00000023889.1"/>
    <property type="gene ID" value="ENSMGAG00000018363.1"/>
</dbReference>
<reference evidence="2" key="2">
    <citation type="submission" date="2025-08" db="UniProtKB">
        <authorList>
            <consortium name="Ensembl"/>
        </authorList>
    </citation>
    <scope>IDENTIFICATION</scope>
</reference>
<reference evidence="2" key="3">
    <citation type="submission" date="2025-09" db="UniProtKB">
        <authorList>
            <consortium name="Ensembl"/>
        </authorList>
    </citation>
    <scope>IDENTIFICATION</scope>
</reference>
<accession>A0A803XWJ3</accession>
<evidence type="ECO:0000313" key="3">
    <source>
        <dbReference type="Proteomes" id="UP000001645"/>
    </source>
</evidence>
<sequence length="187" mass="21025">MVISSARIDFYFLGFWKEFLICQLTTAMLLQRLKVKDIPNPYHSRALIREKLSTDPDSEIANLQLTIQCQAATHTHLQCFDKPTWIHSICNKKASYEHLILDGPKKGDYPMPFHYPPISSISSDVIGLDFFSLIPDDSEYYPPVFLDNLASTLTSNMVGSITTPTSHHKSSMHVSSSSRSPEGTESS</sequence>
<organism evidence="2 3">
    <name type="scientific">Meleagris gallopavo</name>
    <name type="common">Wild turkey</name>
    <dbReference type="NCBI Taxonomy" id="9103"/>
    <lineage>
        <taxon>Eukaryota</taxon>
        <taxon>Metazoa</taxon>
        <taxon>Chordata</taxon>
        <taxon>Craniata</taxon>
        <taxon>Vertebrata</taxon>
        <taxon>Euteleostomi</taxon>
        <taxon>Archelosauria</taxon>
        <taxon>Archosauria</taxon>
        <taxon>Dinosauria</taxon>
        <taxon>Saurischia</taxon>
        <taxon>Theropoda</taxon>
        <taxon>Coelurosauria</taxon>
        <taxon>Aves</taxon>
        <taxon>Neognathae</taxon>
        <taxon>Galloanserae</taxon>
        <taxon>Galliformes</taxon>
        <taxon>Phasianidae</taxon>
        <taxon>Meleagridinae</taxon>
        <taxon>Meleagris</taxon>
    </lineage>
</organism>
<name>A0A803XWJ3_MELGA</name>
<reference evidence="2" key="1">
    <citation type="journal article" date="2010" name="PLoS Biol.">
        <title>Multi-platform next-generation sequencing of the domestic turkey (Meleagris gallopavo): genome assembly and analysis.</title>
        <authorList>
            <person name="Dalloul R.A."/>
            <person name="Long J.A."/>
            <person name="Zimin A.V."/>
            <person name="Aslam L."/>
            <person name="Beal K."/>
            <person name="Blomberg L.A."/>
            <person name="Bouffard P."/>
            <person name="Burt D.W."/>
            <person name="Crasta O."/>
            <person name="Crooijmans R.P."/>
            <person name="Cooper K."/>
            <person name="Coulombe R.A."/>
            <person name="De S."/>
            <person name="Delany M.E."/>
            <person name="Dodgson J.B."/>
            <person name="Dong J.J."/>
            <person name="Evans C."/>
            <person name="Frederickson K.M."/>
            <person name="Flicek P."/>
            <person name="Florea L."/>
            <person name="Folkerts O."/>
            <person name="Groenen M.A."/>
            <person name="Harkins T.T."/>
            <person name="Herrero J."/>
            <person name="Hoffmann S."/>
            <person name="Megens H.J."/>
            <person name="Jiang A."/>
            <person name="de Jong P."/>
            <person name="Kaiser P."/>
            <person name="Kim H."/>
            <person name="Kim K.W."/>
            <person name="Kim S."/>
            <person name="Langenberger D."/>
            <person name="Lee M.K."/>
            <person name="Lee T."/>
            <person name="Mane S."/>
            <person name="Marcais G."/>
            <person name="Marz M."/>
            <person name="McElroy A.P."/>
            <person name="Modise T."/>
            <person name="Nefedov M."/>
            <person name="Notredame C."/>
            <person name="Paton I.R."/>
            <person name="Payne W.S."/>
            <person name="Pertea G."/>
            <person name="Prickett D."/>
            <person name="Puiu D."/>
            <person name="Qioa D."/>
            <person name="Raineri E."/>
            <person name="Ruffier M."/>
            <person name="Salzberg S.L."/>
            <person name="Schatz M.C."/>
            <person name="Scheuring C."/>
            <person name="Schmidt C.J."/>
            <person name="Schroeder S."/>
            <person name="Searle S.M."/>
            <person name="Smith E.J."/>
            <person name="Smith J."/>
            <person name="Sonstegard T.S."/>
            <person name="Stadler P.F."/>
            <person name="Tafer H."/>
            <person name="Tu Z.J."/>
            <person name="Van Tassell C.P."/>
            <person name="Vilella A.J."/>
            <person name="Williams K.P."/>
            <person name="Yorke J.A."/>
            <person name="Zhang L."/>
            <person name="Zhang H.B."/>
            <person name="Zhang X."/>
            <person name="Zhang Y."/>
            <person name="Reed K.M."/>
        </authorList>
    </citation>
    <scope>NUCLEOTIDE SEQUENCE [LARGE SCALE GENOMIC DNA]</scope>
</reference>
<dbReference type="InParanoid" id="A0A803XWJ3"/>
<feature type="region of interest" description="Disordered" evidence="1">
    <location>
        <begin position="161"/>
        <end position="187"/>
    </location>
</feature>
<evidence type="ECO:0000313" key="2">
    <source>
        <dbReference type="Ensembl" id="ENSMGAP00000023889.1"/>
    </source>
</evidence>
<protein>
    <submittedName>
        <fullName evidence="2">Uncharacterized protein</fullName>
    </submittedName>
</protein>
<proteinExistence type="predicted"/>
<dbReference type="AlphaFoldDB" id="A0A803XWJ3"/>
<dbReference type="Proteomes" id="UP000001645">
    <property type="component" value="Unplaced"/>
</dbReference>
<keyword evidence="3" id="KW-1185">Reference proteome</keyword>
<feature type="compositionally biased region" description="Low complexity" evidence="1">
    <location>
        <begin position="172"/>
        <end position="187"/>
    </location>
</feature>
<evidence type="ECO:0000256" key="1">
    <source>
        <dbReference type="SAM" id="MobiDB-lite"/>
    </source>
</evidence>